<dbReference type="STRING" id="299467.A0A443SM30"/>
<dbReference type="InterPro" id="IPR043504">
    <property type="entry name" value="Peptidase_S1_PA_chymotrypsin"/>
</dbReference>
<name>A0A443SM30_9ACAR</name>
<dbReference type="Proteomes" id="UP000288716">
    <property type="component" value="Unassembled WGS sequence"/>
</dbReference>
<dbReference type="EMBL" id="NCKV01001304">
    <property type="protein sequence ID" value="RWS28584.1"/>
    <property type="molecule type" value="Genomic_DNA"/>
</dbReference>
<reference evidence="1 2" key="1">
    <citation type="journal article" date="2018" name="Gigascience">
        <title>Genomes of trombidid mites reveal novel predicted allergens and laterally-transferred genes associated with secondary metabolism.</title>
        <authorList>
            <person name="Dong X."/>
            <person name="Chaisiri K."/>
            <person name="Xia D."/>
            <person name="Armstrong S.D."/>
            <person name="Fang Y."/>
            <person name="Donnelly M.J."/>
            <person name="Kadowaki T."/>
            <person name="McGarry J.W."/>
            <person name="Darby A.C."/>
            <person name="Makepeace B.L."/>
        </authorList>
    </citation>
    <scope>NUCLEOTIDE SEQUENCE [LARGE SCALE GENOMIC DNA]</scope>
    <source>
        <strain evidence="1">UoL-UT</strain>
    </source>
</reference>
<dbReference type="PANTHER" id="PTHR24260">
    <property type="match status" value="1"/>
</dbReference>
<evidence type="ECO:0000313" key="1">
    <source>
        <dbReference type="EMBL" id="RWS28584.1"/>
    </source>
</evidence>
<comment type="caution">
    <text evidence="1">The sequence shown here is derived from an EMBL/GenBank/DDBJ whole genome shotgun (WGS) entry which is preliminary data.</text>
</comment>
<dbReference type="Gene3D" id="2.40.10.10">
    <property type="entry name" value="Trypsin-like serine proteases"/>
    <property type="match status" value="1"/>
</dbReference>
<dbReference type="InterPro" id="IPR009003">
    <property type="entry name" value="Peptidase_S1_PA"/>
</dbReference>
<protein>
    <submittedName>
        <fullName evidence="1">Trypsin-like protein</fullName>
    </submittedName>
</protein>
<dbReference type="SUPFAM" id="SSF50494">
    <property type="entry name" value="Trypsin-like serine proteases"/>
    <property type="match status" value="1"/>
</dbReference>
<dbReference type="PANTHER" id="PTHR24260:SF136">
    <property type="entry name" value="GH08193P-RELATED"/>
    <property type="match status" value="1"/>
</dbReference>
<organism evidence="1 2">
    <name type="scientific">Leptotrombidium deliense</name>
    <dbReference type="NCBI Taxonomy" id="299467"/>
    <lineage>
        <taxon>Eukaryota</taxon>
        <taxon>Metazoa</taxon>
        <taxon>Ecdysozoa</taxon>
        <taxon>Arthropoda</taxon>
        <taxon>Chelicerata</taxon>
        <taxon>Arachnida</taxon>
        <taxon>Acari</taxon>
        <taxon>Acariformes</taxon>
        <taxon>Trombidiformes</taxon>
        <taxon>Prostigmata</taxon>
        <taxon>Anystina</taxon>
        <taxon>Parasitengona</taxon>
        <taxon>Trombiculoidea</taxon>
        <taxon>Trombiculidae</taxon>
        <taxon>Leptotrombidium</taxon>
    </lineage>
</organism>
<feature type="non-terminal residue" evidence="1">
    <location>
        <position position="1"/>
    </location>
</feature>
<keyword evidence="2" id="KW-1185">Reference proteome</keyword>
<evidence type="ECO:0000313" key="2">
    <source>
        <dbReference type="Proteomes" id="UP000288716"/>
    </source>
</evidence>
<gene>
    <name evidence="1" type="ORF">B4U80_12785</name>
</gene>
<accession>A0A443SM30</accession>
<dbReference type="InterPro" id="IPR051333">
    <property type="entry name" value="CLIP_Serine_Protease"/>
</dbReference>
<dbReference type="AlphaFoldDB" id="A0A443SM30"/>
<proteinExistence type="predicted"/>
<dbReference type="VEuPathDB" id="VectorBase:LDEU003456"/>
<sequence>SRKYKKFILPEPFKRGFNYEVKDLYAVVKEVIHPKFHTFSGFANLGLIQVDRKFTTYNKVKISPVCLKKSDDVKIGTKVLSHSRRMKLSVTNSTLCKKWFPKKVGVFARKFPFKSDSQICVEYSEACSLTCEVLPATPLLIKNGEVFTQVGILLQTEGNKYKGYPAVFTKISSFWQWIKDTTQCLQ</sequence>